<gene>
    <name evidence="3" type="ORF">MAR_024641</name>
</gene>
<keyword evidence="4" id="KW-1185">Reference proteome</keyword>
<sequence length="644" mass="73521">MPGFVPLQKHAMRRTGRLGIGGALGQTSALGFNESGESKPASVTRLDKEIQSLKSENKKLKTELNDIRSLYKQLVDEAPHEKFDERRVNLLKSQIIQLERQMLLLNEALSSRSEALYEVENNLQWLADTCRGYIVQEVRGSQVPVERAQLTLMVETAESARIKLYKQLENNTTQKLSRPLRFYSDFLLTTEDDDVTLFDVALGQLDHINLKHEETKNESACLWTSCHVTQASRERLATQILTSCARLKECSSDLMELSLLYPCAPWPPLKRNALKEITSERVIQCLPGNPRSRSPDTVNVIQALLQALKGEVKYHKKVYNLQLKYTESLFQAIREAYSGFEAMSNEVIVKPLKDVLEAFVDLSQSASEEALRCFMKTFRDKVPQLSDVIETLSVKEEESEGSKMLSQYGDEFFRVLEKIMHEQQCKRDREAEKVDHVRQEQDRLDTNLREILEQQEARLQQISMMSSEHENTDGVMSSDYGQSEQSDNKWTSEMNSSAKQRDLSVEIYLPGDSNKGQEQVKDKADNVNVNLPHPNRLEGRKLPSLDNEPTDSAASKSKIKKKLNYVPNTFVPNRTLKLRRSGSQTRLGSAENTMTNSDTSLDQTNTEHHVKNLFLHWLILATDWLRNSLFSLGKDHLYVAWAAH</sequence>
<feature type="region of interest" description="Disordered" evidence="2">
    <location>
        <begin position="466"/>
        <end position="556"/>
    </location>
</feature>
<keyword evidence="1" id="KW-0175">Coiled coil</keyword>
<accession>A0ABY7DTR1</accession>
<feature type="compositionally biased region" description="Polar residues" evidence="2">
    <location>
        <begin position="581"/>
        <end position="602"/>
    </location>
</feature>
<proteinExistence type="predicted"/>
<feature type="non-terminal residue" evidence="3">
    <location>
        <position position="1"/>
    </location>
</feature>
<evidence type="ECO:0000256" key="2">
    <source>
        <dbReference type="SAM" id="MobiDB-lite"/>
    </source>
</evidence>
<reference evidence="3" key="1">
    <citation type="submission" date="2022-11" db="EMBL/GenBank/DDBJ databases">
        <title>Centuries of genome instability and evolution in soft-shell clam transmissible cancer (bioRxiv).</title>
        <authorList>
            <person name="Hart S.F.M."/>
            <person name="Yonemitsu M.A."/>
            <person name="Giersch R.M."/>
            <person name="Beal B.F."/>
            <person name="Arriagada G."/>
            <person name="Davis B.W."/>
            <person name="Ostrander E.A."/>
            <person name="Goff S.P."/>
            <person name="Metzger M.J."/>
        </authorList>
    </citation>
    <scope>NUCLEOTIDE SEQUENCE</scope>
    <source>
        <strain evidence="3">MELC-2E11</strain>
        <tissue evidence="3">Siphon/mantle</tissue>
    </source>
</reference>
<dbReference type="Proteomes" id="UP001164746">
    <property type="component" value="Chromosome 3"/>
</dbReference>
<feature type="region of interest" description="Disordered" evidence="2">
    <location>
        <begin position="580"/>
        <end position="602"/>
    </location>
</feature>
<dbReference type="EMBL" id="CP111014">
    <property type="protein sequence ID" value="WAR00269.1"/>
    <property type="molecule type" value="Genomic_DNA"/>
</dbReference>
<feature type="coiled-coil region" evidence="1">
    <location>
        <begin position="43"/>
        <end position="108"/>
    </location>
</feature>
<feature type="compositionally biased region" description="Polar residues" evidence="2">
    <location>
        <begin position="479"/>
        <end position="498"/>
    </location>
</feature>
<evidence type="ECO:0000256" key="1">
    <source>
        <dbReference type="SAM" id="Coils"/>
    </source>
</evidence>
<name>A0ABY7DTR1_MYAAR</name>
<evidence type="ECO:0000313" key="4">
    <source>
        <dbReference type="Proteomes" id="UP001164746"/>
    </source>
</evidence>
<protein>
    <submittedName>
        <fullName evidence="3">Uncharacterized protein</fullName>
    </submittedName>
</protein>
<evidence type="ECO:0000313" key="3">
    <source>
        <dbReference type="EMBL" id="WAR00269.1"/>
    </source>
</evidence>
<organism evidence="3 4">
    <name type="scientific">Mya arenaria</name>
    <name type="common">Soft-shell clam</name>
    <dbReference type="NCBI Taxonomy" id="6604"/>
    <lineage>
        <taxon>Eukaryota</taxon>
        <taxon>Metazoa</taxon>
        <taxon>Spiralia</taxon>
        <taxon>Lophotrochozoa</taxon>
        <taxon>Mollusca</taxon>
        <taxon>Bivalvia</taxon>
        <taxon>Autobranchia</taxon>
        <taxon>Heteroconchia</taxon>
        <taxon>Euheterodonta</taxon>
        <taxon>Imparidentia</taxon>
        <taxon>Neoheterodontei</taxon>
        <taxon>Myida</taxon>
        <taxon>Myoidea</taxon>
        <taxon>Myidae</taxon>
        <taxon>Mya</taxon>
    </lineage>
</organism>